<keyword evidence="2" id="KW-1185">Reference proteome</keyword>
<evidence type="ECO:0000313" key="1">
    <source>
        <dbReference type="EMBL" id="MED6159404.1"/>
    </source>
</evidence>
<dbReference type="EMBL" id="JASCZI010121065">
    <property type="protein sequence ID" value="MED6159404.1"/>
    <property type="molecule type" value="Genomic_DNA"/>
</dbReference>
<proteinExistence type="predicted"/>
<comment type="caution">
    <text evidence="1">The sequence shown here is derived from an EMBL/GenBank/DDBJ whole genome shotgun (WGS) entry which is preliminary data.</text>
</comment>
<gene>
    <name evidence="1" type="ORF">PIB30_042029</name>
</gene>
<organism evidence="1 2">
    <name type="scientific">Stylosanthes scabra</name>
    <dbReference type="NCBI Taxonomy" id="79078"/>
    <lineage>
        <taxon>Eukaryota</taxon>
        <taxon>Viridiplantae</taxon>
        <taxon>Streptophyta</taxon>
        <taxon>Embryophyta</taxon>
        <taxon>Tracheophyta</taxon>
        <taxon>Spermatophyta</taxon>
        <taxon>Magnoliopsida</taxon>
        <taxon>eudicotyledons</taxon>
        <taxon>Gunneridae</taxon>
        <taxon>Pentapetalae</taxon>
        <taxon>rosids</taxon>
        <taxon>fabids</taxon>
        <taxon>Fabales</taxon>
        <taxon>Fabaceae</taxon>
        <taxon>Papilionoideae</taxon>
        <taxon>50 kb inversion clade</taxon>
        <taxon>dalbergioids sensu lato</taxon>
        <taxon>Dalbergieae</taxon>
        <taxon>Pterocarpus clade</taxon>
        <taxon>Stylosanthes</taxon>
    </lineage>
</organism>
<evidence type="ECO:0000313" key="2">
    <source>
        <dbReference type="Proteomes" id="UP001341840"/>
    </source>
</evidence>
<dbReference type="Gene3D" id="1.20.1110.10">
    <property type="entry name" value="Calcium-transporting ATPase, transmembrane domain"/>
    <property type="match status" value="1"/>
</dbReference>
<name>A0ABU6UEW1_9FABA</name>
<protein>
    <submittedName>
        <fullName evidence="1">Uncharacterized protein</fullName>
    </submittedName>
</protein>
<accession>A0ABU6UEW1</accession>
<dbReference type="Proteomes" id="UP001341840">
    <property type="component" value="Unassembled WGS sequence"/>
</dbReference>
<sequence>MAYPYVACVIVRKRATRASRSRKPCVNRGSESKVIAIGSWRERRKNWLEPILQPALAQLSLILIESEGSKWLKSCAIPPYIATNEWQFVISRLGPVRAKLLAKDNSGDYQDFVGKNILLIINSTISFIEENNAGSAAAVLMPKLAPKANVFLKDN</sequence>
<reference evidence="1 2" key="1">
    <citation type="journal article" date="2023" name="Plants (Basel)">
        <title>Bridging the Gap: Combining Genomics and Transcriptomics Approaches to Understand Stylosanthes scabra, an Orphan Legume from the Brazilian Caatinga.</title>
        <authorList>
            <person name="Ferreira-Neto J.R.C."/>
            <person name="da Silva M.D."/>
            <person name="Binneck E."/>
            <person name="de Melo N.F."/>
            <person name="da Silva R.H."/>
            <person name="de Melo A.L.T.M."/>
            <person name="Pandolfi V."/>
            <person name="Bustamante F.O."/>
            <person name="Brasileiro-Vidal A.C."/>
            <person name="Benko-Iseppon A.M."/>
        </authorList>
    </citation>
    <scope>NUCLEOTIDE SEQUENCE [LARGE SCALE GENOMIC DNA]</scope>
    <source>
        <tissue evidence="1">Leaves</tissue>
    </source>
</reference>